<dbReference type="Pfam" id="PF06983">
    <property type="entry name" value="3-dmu-9_3-mt"/>
    <property type="match status" value="1"/>
</dbReference>
<dbReference type="InterPro" id="IPR029068">
    <property type="entry name" value="Glyas_Bleomycin-R_OHBP_Dase"/>
</dbReference>
<dbReference type="Proteomes" id="UP000239590">
    <property type="component" value="Unassembled WGS sequence"/>
</dbReference>
<keyword evidence="3" id="KW-1185">Reference proteome</keyword>
<dbReference type="CDD" id="cd06588">
    <property type="entry name" value="PhnB_like"/>
    <property type="match status" value="1"/>
</dbReference>
<dbReference type="SUPFAM" id="SSF54593">
    <property type="entry name" value="Glyoxalase/Bleomycin resistance protein/Dihydroxybiphenyl dioxygenase"/>
    <property type="match status" value="1"/>
</dbReference>
<dbReference type="PANTHER" id="PTHR33990:SF1">
    <property type="entry name" value="PROTEIN YJDN"/>
    <property type="match status" value="1"/>
</dbReference>
<comment type="caution">
    <text evidence="2">The sequence shown here is derived from an EMBL/GenBank/DDBJ whole genome shotgun (WGS) entry which is preliminary data.</text>
</comment>
<evidence type="ECO:0000313" key="3">
    <source>
        <dbReference type="Proteomes" id="UP000239590"/>
    </source>
</evidence>
<proteinExistence type="predicted"/>
<reference evidence="3" key="1">
    <citation type="submission" date="2018-02" db="EMBL/GenBank/DDBJ databases">
        <title>Genome sequencing of Solimonas sp. HR-BB.</title>
        <authorList>
            <person name="Lee Y."/>
            <person name="Jeon C.O."/>
        </authorList>
    </citation>
    <scope>NUCLEOTIDE SEQUENCE [LARGE SCALE GENOMIC DNA]</scope>
    <source>
        <strain evidence="3">HR-U</strain>
    </source>
</reference>
<dbReference type="PANTHER" id="PTHR33990">
    <property type="entry name" value="PROTEIN YJDN-RELATED"/>
    <property type="match status" value="1"/>
</dbReference>
<dbReference type="Gene3D" id="3.10.180.10">
    <property type="entry name" value="2,3-Dihydroxybiphenyl 1,2-Dioxygenase, domain 1"/>
    <property type="match status" value="1"/>
</dbReference>
<sequence>MAQIKAYLTFGGNCLEAMNFYQQCFGGDFDCMTYENSPMQIPDEAKSKIMHSRLVSDTLELMAADDVQHKSVRCGNMVTLNVNCNSKDEIKRIFKVLAQGGRVTMPLQDTFWGAKFGMLTDKYGIKWMLNCD</sequence>
<evidence type="ECO:0000259" key="1">
    <source>
        <dbReference type="Pfam" id="PF06983"/>
    </source>
</evidence>
<evidence type="ECO:0000313" key="2">
    <source>
        <dbReference type="EMBL" id="PQA60283.1"/>
    </source>
</evidence>
<organism evidence="2 3">
    <name type="scientific">Siphonobacter curvatus</name>
    <dbReference type="NCBI Taxonomy" id="2094562"/>
    <lineage>
        <taxon>Bacteria</taxon>
        <taxon>Pseudomonadati</taxon>
        <taxon>Bacteroidota</taxon>
        <taxon>Cytophagia</taxon>
        <taxon>Cytophagales</taxon>
        <taxon>Cytophagaceae</taxon>
        <taxon>Siphonobacter</taxon>
    </lineage>
</organism>
<feature type="domain" description="PhnB-like" evidence="1">
    <location>
        <begin position="4"/>
        <end position="128"/>
    </location>
</feature>
<gene>
    <name evidence="2" type="ORF">C5O19_11895</name>
</gene>
<dbReference type="InterPro" id="IPR028973">
    <property type="entry name" value="PhnB-like"/>
</dbReference>
<dbReference type="OrthoDB" id="9795306at2"/>
<dbReference type="EMBL" id="PTRA01000001">
    <property type="protein sequence ID" value="PQA60283.1"/>
    <property type="molecule type" value="Genomic_DNA"/>
</dbReference>
<dbReference type="AlphaFoldDB" id="A0A2S7IRE1"/>
<accession>A0A2S7IRE1</accession>
<dbReference type="RefSeq" id="WP_104712403.1">
    <property type="nucleotide sequence ID" value="NZ_PTRA01000001.1"/>
</dbReference>
<protein>
    <submittedName>
        <fullName evidence="2">VOC family protein</fullName>
    </submittedName>
</protein>
<name>A0A2S7IRE1_9BACT</name>